<gene>
    <name evidence="2" type="ORF">Pmar_PMAR016079</name>
</gene>
<feature type="compositionally biased region" description="Low complexity" evidence="1">
    <location>
        <begin position="1"/>
        <end position="20"/>
    </location>
</feature>
<name>C5LYZ4_PERM5</name>
<dbReference type="GeneID" id="9037913"/>
<evidence type="ECO:0000313" key="3">
    <source>
        <dbReference type="Proteomes" id="UP000007800"/>
    </source>
</evidence>
<protein>
    <submittedName>
        <fullName evidence="2">Uncharacterized protein</fullName>
    </submittedName>
</protein>
<evidence type="ECO:0000313" key="2">
    <source>
        <dbReference type="EMBL" id="EEQ98003.1"/>
    </source>
</evidence>
<accession>C5LYZ4</accession>
<evidence type="ECO:0000256" key="1">
    <source>
        <dbReference type="SAM" id="MobiDB-lite"/>
    </source>
</evidence>
<sequence length="97" mass="11364">MKNNNNGTKTSNSINDNRNSTRNDDDDESKLYAKYMVSSRGSTASHLRHREQTLAMIHQPTGYTYNDKMEDTAREKKHKIIEFLRTFEPHKNVTTMR</sequence>
<dbReference type="Proteomes" id="UP000007800">
    <property type="component" value="Unassembled WGS sequence"/>
</dbReference>
<proteinExistence type="predicted"/>
<dbReference type="InParanoid" id="C5LYZ4"/>
<organism evidence="3">
    <name type="scientific">Perkinsus marinus (strain ATCC 50983 / TXsc)</name>
    <dbReference type="NCBI Taxonomy" id="423536"/>
    <lineage>
        <taxon>Eukaryota</taxon>
        <taxon>Sar</taxon>
        <taxon>Alveolata</taxon>
        <taxon>Perkinsozoa</taxon>
        <taxon>Perkinsea</taxon>
        <taxon>Perkinsida</taxon>
        <taxon>Perkinsidae</taxon>
        <taxon>Perkinsus</taxon>
    </lineage>
</organism>
<reference evidence="2 3" key="1">
    <citation type="submission" date="2008-07" db="EMBL/GenBank/DDBJ databases">
        <authorList>
            <person name="El-Sayed N."/>
            <person name="Caler E."/>
            <person name="Inman J."/>
            <person name="Amedeo P."/>
            <person name="Hass B."/>
            <person name="Wortman J."/>
        </authorList>
    </citation>
    <scope>NUCLEOTIDE SEQUENCE [LARGE SCALE GENOMIC DNA]</scope>
    <source>
        <strain evidence="3">ATCC 50983 / TXsc</strain>
    </source>
</reference>
<keyword evidence="3" id="KW-1185">Reference proteome</keyword>
<dbReference type="AlphaFoldDB" id="C5LYZ4"/>
<feature type="region of interest" description="Disordered" evidence="1">
    <location>
        <begin position="1"/>
        <end position="28"/>
    </location>
</feature>
<dbReference type="RefSeq" id="XP_002765286.1">
    <property type="nucleotide sequence ID" value="XM_002765240.1"/>
</dbReference>
<dbReference type="EMBL" id="GG686838">
    <property type="protein sequence ID" value="EEQ98003.1"/>
    <property type="molecule type" value="Genomic_DNA"/>
</dbReference>